<sequence length="212" mass="23184">MSRDETVPRRARDSCRRALESAGLRKRAGDVYTFDSGVDGTLGRVALNTASNGPGGRFEINPVMGVCHEGIESRRSALVGTKGRPYELATLSSAVGYLMPEGAYRAWFFEDGSDLDDVAGDLAAAVVAYGFQFGQDHAELEVIADDLEQVRFTTLEARKTRLPIAYELLGRPRDARRTLDASLAEVEGETHMAAEQFRTFVERFEAEFAGPG</sequence>
<accession>A0ABX8EDY4</accession>
<gene>
    <name evidence="1" type="ORF">ENKNEFLB_00442</name>
</gene>
<dbReference type="EMBL" id="CP075371">
    <property type="protein sequence ID" value="QVT78070.1"/>
    <property type="molecule type" value="Genomic_DNA"/>
</dbReference>
<dbReference type="Proteomes" id="UP000679307">
    <property type="component" value="Chromosome"/>
</dbReference>
<evidence type="ECO:0000313" key="2">
    <source>
        <dbReference type="Proteomes" id="UP000679307"/>
    </source>
</evidence>
<evidence type="ECO:0000313" key="1">
    <source>
        <dbReference type="EMBL" id="QVT78070.1"/>
    </source>
</evidence>
<proteinExistence type="predicted"/>
<name>A0ABX8EDY4_9ACTN</name>
<protein>
    <submittedName>
        <fullName evidence="1">Uncharacterized protein</fullName>
    </submittedName>
</protein>
<reference evidence="1 2" key="1">
    <citation type="submission" date="2021-05" db="EMBL/GenBank/DDBJ databases">
        <title>Complete genome of Nocardioides aquaticus KCTC 9944T isolated from meromictic and hypersaline Ekho Lake, Antarctica.</title>
        <authorList>
            <person name="Hwang K."/>
            <person name="Kim K.M."/>
            <person name="Choe H."/>
        </authorList>
    </citation>
    <scope>NUCLEOTIDE SEQUENCE [LARGE SCALE GENOMIC DNA]</scope>
    <source>
        <strain evidence="1 2">KCTC 9944</strain>
    </source>
</reference>
<organism evidence="1 2">
    <name type="scientific">Nocardioides aquaticus</name>
    <dbReference type="NCBI Taxonomy" id="160826"/>
    <lineage>
        <taxon>Bacteria</taxon>
        <taxon>Bacillati</taxon>
        <taxon>Actinomycetota</taxon>
        <taxon>Actinomycetes</taxon>
        <taxon>Propionibacteriales</taxon>
        <taxon>Nocardioidaceae</taxon>
        <taxon>Nocardioides</taxon>
    </lineage>
</organism>
<dbReference type="RefSeq" id="WP_214057703.1">
    <property type="nucleotide sequence ID" value="NZ_BAAAHS010000037.1"/>
</dbReference>
<keyword evidence="2" id="KW-1185">Reference proteome</keyword>